<evidence type="ECO:0000313" key="5">
    <source>
        <dbReference type="EMBL" id="NHQ85468.1"/>
    </source>
</evidence>
<comment type="catalytic activity">
    <reaction evidence="1">
        <text>Random endo-hydrolysis of N-acetyl-beta-D-glucosaminide (1-&gt;4)-beta-linkages in chitin and chitodextrins.</text>
        <dbReference type="EC" id="3.2.1.14"/>
    </reaction>
</comment>
<evidence type="ECO:0000256" key="3">
    <source>
        <dbReference type="ARBA" id="ARBA00023024"/>
    </source>
</evidence>
<evidence type="ECO:0000256" key="1">
    <source>
        <dbReference type="ARBA" id="ARBA00000822"/>
    </source>
</evidence>
<dbReference type="Proteomes" id="UP000712570">
    <property type="component" value="Unassembled WGS sequence"/>
</dbReference>
<dbReference type="SMART" id="SM00636">
    <property type="entry name" value="Glyco_18"/>
    <property type="match status" value="1"/>
</dbReference>
<dbReference type="PANTHER" id="PTHR11177:SF317">
    <property type="entry name" value="CHITINASE 12-RELATED"/>
    <property type="match status" value="1"/>
</dbReference>
<dbReference type="SUPFAM" id="SSF51445">
    <property type="entry name" value="(Trans)glycosidases"/>
    <property type="match status" value="1"/>
</dbReference>
<dbReference type="EC" id="3.2.1.14" evidence="2"/>
<accession>A0ABX0KRZ8</accession>
<organism evidence="5 6">
    <name type="scientific">Iodobacter violaceini</name>
    <dbReference type="NCBI Taxonomy" id="3044271"/>
    <lineage>
        <taxon>Bacteria</taxon>
        <taxon>Pseudomonadati</taxon>
        <taxon>Pseudomonadota</taxon>
        <taxon>Betaproteobacteria</taxon>
        <taxon>Neisseriales</taxon>
        <taxon>Chitinibacteraceae</taxon>
        <taxon>Iodobacter</taxon>
    </lineage>
</organism>
<dbReference type="Gene3D" id="3.10.50.10">
    <property type="match status" value="1"/>
</dbReference>
<dbReference type="InterPro" id="IPR001223">
    <property type="entry name" value="Glyco_hydro18_cat"/>
</dbReference>
<name>A0ABX0KRZ8_9NEIS</name>
<comment type="caution">
    <text evidence="5">The sequence shown here is derived from an EMBL/GenBank/DDBJ whole genome shotgun (WGS) entry which is preliminary data.</text>
</comment>
<keyword evidence="3" id="KW-0624">Polysaccharide degradation</keyword>
<protein>
    <recommendedName>
        <fullName evidence="2">chitinase</fullName>
        <ecNumber evidence="2">3.2.1.14</ecNumber>
    </recommendedName>
</protein>
<dbReference type="RefSeq" id="WP_166822850.1">
    <property type="nucleotide sequence ID" value="NZ_JAAOLX010000002.1"/>
</dbReference>
<dbReference type="PROSITE" id="PS51910">
    <property type="entry name" value="GH18_2"/>
    <property type="match status" value="1"/>
</dbReference>
<sequence length="524" mass="56978">METTAKQATELTQTTDSALIYPSDPGTLVGGQILGQGAAEKTYAVNHFNPSMEDSNFSYTPGRVVKNVFNKYQNNEFQVACYYTDWSQYDSRYETSSDFKEGGRGTDLMRLQDAGPFDKIVIGFAGIIGDTGEKADAINKAALAFSIASSESDLPNQKGKATFTDPWGDVQSYINCGFPGYKDGTPAQLFNPATAQGVLGCLVRLKQSKPDLRVSLSLGGWTMSQAFHFIAANTALSARLVQSLKHIVDTFPMFTDLDLDWEFPGCSGNGNCFGPEDALNFALLIRDIKVAIPNIHISIAVNAAPEKMQHANIPQLIAAGADGLNVMSYDFFGTPWAEGLGHQTNLQSEDPTQNSAARAAEYLLGLGVDPKKIHLGYAAYTRNAKGARITSVSPLQGSYDNQSTNNTVGSFESGVTEWPDIVRNYIDFEQQSGRNGFQLYTDTIADADFLYNSSSQVFMSLDTPRSVRAKAQYVREQGLGGLFVWTGDGDNGLLTNAAREGLGCKIQQQIIDMTSFYFPGITQK</sequence>
<dbReference type="InterPro" id="IPR017853">
    <property type="entry name" value="GH"/>
</dbReference>
<keyword evidence="3" id="KW-0146">Chitin degradation</keyword>
<gene>
    <name evidence="5" type="ORF">HA050_04980</name>
</gene>
<dbReference type="Gene3D" id="3.20.20.80">
    <property type="entry name" value="Glycosidases"/>
    <property type="match status" value="1"/>
</dbReference>
<reference evidence="5 6" key="1">
    <citation type="submission" date="2020-03" db="EMBL/GenBank/DDBJ databases">
        <title>Draft genome sequence of environmentally isolated violet-colored cultures.</title>
        <authorList>
            <person name="Wilson H.S."/>
        </authorList>
    </citation>
    <scope>NUCLEOTIDE SEQUENCE [LARGE SCALE GENOMIC DNA]</scope>
    <source>
        <strain evidence="5 6">HSC-16F04</strain>
    </source>
</reference>
<dbReference type="EMBL" id="JAAOLX010000002">
    <property type="protein sequence ID" value="NHQ85468.1"/>
    <property type="molecule type" value="Genomic_DNA"/>
</dbReference>
<proteinExistence type="predicted"/>
<evidence type="ECO:0000259" key="4">
    <source>
        <dbReference type="PROSITE" id="PS51910"/>
    </source>
</evidence>
<keyword evidence="6" id="KW-1185">Reference proteome</keyword>
<dbReference type="PANTHER" id="PTHR11177">
    <property type="entry name" value="CHITINASE"/>
    <property type="match status" value="1"/>
</dbReference>
<dbReference type="SUPFAM" id="SSF54556">
    <property type="entry name" value="Chitinase insertion domain"/>
    <property type="match status" value="1"/>
</dbReference>
<dbReference type="InterPro" id="IPR050314">
    <property type="entry name" value="Glycosyl_Hydrlase_18"/>
</dbReference>
<dbReference type="InterPro" id="IPR011583">
    <property type="entry name" value="Chitinase_II/V-like_cat"/>
</dbReference>
<dbReference type="InterPro" id="IPR029070">
    <property type="entry name" value="Chitinase_insertion_sf"/>
</dbReference>
<evidence type="ECO:0000313" key="6">
    <source>
        <dbReference type="Proteomes" id="UP000712570"/>
    </source>
</evidence>
<feature type="domain" description="GH18" evidence="4">
    <location>
        <begin position="77"/>
        <end position="505"/>
    </location>
</feature>
<evidence type="ECO:0000256" key="2">
    <source>
        <dbReference type="ARBA" id="ARBA00012729"/>
    </source>
</evidence>
<keyword evidence="3" id="KW-0119">Carbohydrate metabolism</keyword>
<dbReference type="Pfam" id="PF00704">
    <property type="entry name" value="Glyco_hydro_18"/>
    <property type="match status" value="1"/>
</dbReference>